<name>A0A087TUS1_STEMI</name>
<keyword evidence="4" id="KW-0027">Amidation</keyword>
<evidence type="ECO:0000256" key="4">
    <source>
        <dbReference type="ARBA" id="ARBA00022815"/>
    </source>
</evidence>
<evidence type="ECO:0000256" key="1">
    <source>
        <dbReference type="ARBA" id="ARBA00004613"/>
    </source>
</evidence>
<evidence type="ECO:0000256" key="6">
    <source>
        <dbReference type="SAM" id="SignalP"/>
    </source>
</evidence>
<dbReference type="AlphaFoldDB" id="A0A087TUS1"/>
<dbReference type="GO" id="GO:0007218">
    <property type="term" value="P:neuropeptide signaling pathway"/>
    <property type="evidence" value="ECO:0007669"/>
    <property type="project" value="UniProtKB-KW"/>
</dbReference>
<evidence type="ECO:0000256" key="3">
    <source>
        <dbReference type="ARBA" id="ARBA00022525"/>
    </source>
</evidence>
<dbReference type="GO" id="GO:0005576">
    <property type="term" value="C:extracellular region"/>
    <property type="evidence" value="ECO:0007669"/>
    <property type="project" value="UniProtKB-SubCell"/>
</dbReference>
<evidence type="ECO:0000256" key="5">
    <source>
        <dbReference type="ARBA" id="ARBA00023320"/>
    </source>
</evidence>
<dbReference type="Pfam" id="PF01581">
    <property type="entry name" value="FARP"/>
    <property type="match status" value="1"/>
</dbReference>
<gene>
    <name evidence="7" type="ORF">X975_17502</name>
</gene>
<dbReference type="EMBL" id="KK116821">
    <property type="protein sequence ID" value="KFM68860.1"/>
    <property type="molecule type" value="Genomic_DNA"/>
</dbReference>
<feature type="chain" id="PRO_5001829941" evidence="6">
    <location>
        <begin position="20"/>
        <end position="204"/>
    </location>
</feature>
<keyword evidence="6" id="KW-0732">Signal</keyword>
<organism evidence="7 8">
    <name type="scientific">Stegodyphus mimosarum</name>
    <name type="common">African social velvet spider</name>
    <dbReference type="NCBI Taxonomy" id="407821"/>
    <lineage>
        <taxon>Eukaryota</taxon>
        <taxon>Metazoa</taxon>
        <taxon>Ecdysozoa</taxon>
        <taxon>Arthropoda</taxon>
        <taxon>Chelicerata</taxon>
        <taxon>Arachnida</taxon>
        <taxon>Araneae</taxon>
        <taxon>Araneomorphae</taxon>
        <taxon>Entelegynae</taxon>
        <taxon>Eresoidea</taxon>
        <taxon>Eresidae</taxon>
        <taxon>Stegodyphus</taxon>
    </lineage>
</organism>
<evidence type="ECO:0000313" key="8">
    <source>
        <dbReference type="Proteomes" id="UP000054359"/>
    </source>
</evidence>
<dbReference type="InterPro" id="IPR002544">
    <property type="entry name" value="FMRFamid-related_peptide-like"/>
</dbReference>
<protein>
    <submittedName>
        <fullName evidence="7">Uncharacterized protein</fullName>
    </submittedName>
</protein>
<dbReference type="OMA" id="NDRNCIQ"/>
<comment type="similarity">
    <text evidence="2">Belongs to the FARP (FMRFamide related peptide) family.</text>
</comment>
<keyword evidence="5" id="KW-0527">Neuropeptide</keyword>
<sequence length="204" mass="23138">MGILLHLISFIACLQMAYLYPLQEDINPAFDSYRMRLTKKESFYPFKESLLSSLSFLDNPREGAQSQRKKAVDSTFIRFGRSSSGEGVVDRDSSDDIPASSAVLSKSLSEMQHSGDDRLVDSSSELQGNNKASVEMPRRFIVNHNGCRVSSSQEIVRALMNDRNCIQAFQKVKRENVNDTFIRFGKREAPREKEFEPLNSNEGR</sequence>
<evidence type="ECO:0000256" key="2">
    <source>
        <dbReference type="ARBA" id="ARBA00006356"/>
    </source>
</evidence>
<keyword evidence="3" id="KW-0964">Secreted</keyword>
<feature type="signal peptide" evidence="6">
    <location>
        <begin position="1"/>
        <end position="19"/>
    </location>
</feature>
<dbReference type="OrthoDB" id="6419448at2759"/>
<keyword evidence="8" id="KW-1185">Reference proteome</keyword>
<comment type="subcellular location">
    <subcellularLocation>
        <location evidence="1">Secreted</location>
    </subcellularLocation>
</comment>
<reference evidence="7 8" key="1">
    <citation type="submission" date="2013-11" db="EMBL/GenBank/DDBJ databases">
        <title>Genome sequencing of Stegodyphus mimosarum.</title>
        <authorList>
            <person name="Bechsgaard J."/>
        </authorList>
    </citation>
    <scope>NUCLEOTIDE SEQUENCE [LARGE SCALE GENOMIC DNA]</scope>
</reference>
<dbReference type="Proteomes" id="UP000054359">
    <property type="component" value="Unassembled WGS sequence"/>
</dbReference>
<feature type="non-terminal residue" evidence="7">
    <location>
        <position position="204"/>
    </location>
</feature>
<accession>A0A087TUS1</accession>
<evidence type="ECO:0000313" key="7">
    <source>
        <dbReference type="EMBL" id="KFM68860.1"/>
    </source>
</evidence>
<proteinExistence type="inferred from homology"/>